<dbReference type="Proteomes" id="UP001611383">
    <property type="component" value="Chromosome"/>
</dbReference>
<name>A0ABY9X8N5_9BACT</name>
<dbReference type="EMBL" id="CP043494">
    <property type="protein sequence ID" value="WNG51759.1"/>
    <property type="molecule type" value="Genomic_DNA"/>
</dbReference>
<dbReference type="RefSeq" id="WP_395812051.1">
    <property type="nucleotide sequence ID" value="NZ_CP043494.1"/>
</dbReference>
<sequence>MIDLTSTYLLMEVPRLDEGCEDGLSLSRRSVLTEKLLPATRAPLPRKRLRRAVPQELEAVEALPV</sequence>
<gene>
    <name evidence="1" type="ORF">F0U60_52380</name>
</gene>
<evidence type="ECO:0000313" key="2">
    <source>
        <dbReference type="Proteomes" id="UP001611383"/>
    </source>
</evidence>
<accession>A0ABY9X8N5</accession>
<organism evidence="1 2">
    <name type="scientific">Archangium minus</name>
    <dbReference type="NCBI Taxonomy" id="83450"/>
    <lineage>
        <taxon>Bacteria</taxon>
        <taxon>Pseudomonadati</taxon>
        <taxon>Myxococcota</taxon>
        <taxon>Myxococcia</taxon>
        <taxon>Myxococcales</taxon>
        <taxon>Cystobacterineae</taxon>
        <taxon>Archangiaceae</taxon>
        <taxon>Archangium</taxon>
    </lineage>
</organism>
<evidence type="ECO:0000313" key="1">
    <source>
        <dbReference type="EMBL" id="WNG51759.1"/>
    </source>
</evidence>
<protein>
    <submittedName>
        <fullName evidence="1">Uncharacterized protein</fullName>
    </submittedName>
</protein>
<proteinExistence type="predicted"/>
<reference evidence="1 2" key="1">
    <citation type="submission" date="2019-08" db="EMBL/GenBank/DDBJ databases">
        <title>Archangium and Cystobacter genomes.</title>
        <authorList>
            <person name="Chen I.-C.K."/>
            <person name="Wielgoss S."/>
        </authorList>
    </citation>
    <scope>NUCLEOTIDE SEQUENCE [LARGE SCALE GENOMIC DNA]</scope>
    <source>
        <strain evidence="1 2">Cbm 6</strain>
    </source>
</reference>
<keyword evidence="2" id="KW-1185">Reference proteome</keyword>